<dbReference type="Gene3D" id="1.10.357.10">
    <property type="entry name" value="Tetracycline Repressor, domain 2"/>
    <property type="match status" value="1"/>
</dbReference>
<dbReference type="GO" id="GO:0000976">
    <property type="term" value="F:transcription cis-regulatory region binding"/>
    <property type="evidence" value="ECO:0007669"/>
    <property type="project" value="TreeGrafter"/>
</dbReference>
<dbReference type="RefSeq" id="WP_184714146.1">
    <property type="nucleotide sequence ID" value="NZ_JACHJP010000002.1"/>
</dbReference>
<keyword evidence="7" id="KW-1185">Reference proteome</keyword>
<dbReference type="PANTHER" id="PTHR30055">
    <property type="entry name" value="HTH-TYPE TRANSCRIPTIONAL REGULATOR RUTR"/>
    <property type="match status" value="1"/>
</dbReference>
<dbReference type="PRINTS" id="PR00455">
    <property type="entry name" value="HTHTETR"/>
</dbReference>
<feature type="domain" description="HTH tetR-type" evidence="5">
    <location>
        <begin position="11"/>
        <end position="71"/>
    </location>
</feature>
<dbReference type="Gene3D" id="1.10.10.60">
    <property type="entry name" value="Homeodomain-like"/>
    <property type="match status" value="1"/>
</dbReference>
<dbReference type="GO" id="GO:0003700">
    <property type="term" value="F:DNA-binding transcription factor activity"/>
    <property type="evidence" value="ECO:0007669"/>
    <property type="project" value="TreeGrafter"/>
</dbReference>
<organism evidence="6 7">
    <name type="scientific">Streptosporangium saharense</name>
    <dbReference type="NCBI Taxonomy" id="1706840"/>
    <lineage>
        <taxon>Bacteria</taxon>
        <taxon>Bacillati</taxon>
        <taxon>Actinomycetota</taxon>
        <taxon>Actinomycetes</taxon>
        <taxon>Streptosporangiales</taxon>
        <taxon>Streptosporangiaceae</taxon>
        <taxon>Streptosporangium</taxon>
    </lineage>
</organism>
<evidence type="ECO:0000256" key="4">
    <source>
        <dbReference type="PROSITE-ProRule" id="PRU00335"/>
    </source>
</evidence>
<reference evidence="6 7" key="1">
    <citation type="submission" date="2020-08" db="EMBL/GenBank/DDBJ databases">
        <title>Genomic Encyclopedia of Type Strains, Phase III (KMG-III): the genomes of soil and plant-associated and newly described type strains.</title>
        <authorList>
            <person name="Whitman W."/>
        </authorList>
    </citation>
    <scope>NUCLEOTIDE SEQUENCE [LARGE SCALE GENOMIC DNA]</scope>
    <source>
        <strain evidence="6 7">CECT 8840</strain>
    </source>
</reference>
<evidence type="ECO:0000256" key="1">
    <source>
        <dbReference type="ARBA" id="ARBA00023015"/>
    </source>
</evidence>
<proteinExistence type="predicted"/>
<keyword evidence="3" id="KW-0804">Transcription</keyword>
<keyword evidence="1" id="KW-0805">Transcription regulation</keyword>
<keyword evidence="2 4" id="KW-0238">DNA-binding</keyword>
<name>A0A7W7VM99_9ACTN</name>
<evidence type="ECO:0000313" key="6">
    <source>
        <dbReference type="EMBL" id="MBB4915492.1"/>
    </source>
</evidence>
<dbReference type="AlphaFoldDB" id="A0A7W7VM99"/>
<dbReference type="PROSITE" id="PS50977">
    <property type="entry name" value="HTH_TETR_2"/>
    <property type="match status" value="1"/>
</dbReference>
<gene>
    <name evidence="6" type="ORF">FHS44_002577</name>
</gene>
<evidence type="ECO:0000313" key="7">
    <source>
        <dbReference type="Proteomes" id="UP000552644"/>
    </source>
</evidence>
<protein>
    <submittedName>
        <fullName evidence="6">AcrR family transcriptional regulator</fullName>
    </submittedName>
</protein>
<dbReference type="InterPro" id="IPR050109">
    <property type="entry name" value="HTH-type_TetR-like_transc_reg"/>
</dbReference>
<dbReference type="EMBL" id="JACHJP010000002">
    <property type="protein sequence ID" value="MBB4915492.1"/>
    <property type="molecule type" value="Genomic_DNA"/>
</dbReference>
<comment type="caution">
    <text evidence="6">The sequence shown here is derived from an EMBL/GenBank/DDBJ whole genome shotgun (WGS) entry which is preliminary data.</text>
</comment>
<feature type="DNA-binding region" description="H-T-H motif" evidence="4">
    <location>
        <begin position="34"/>
        <end position="53"/>
    </location>
</feature>
<dbReference type="Pfam" id="PF00440">
    <property type="entry name" value="TetR_N"/>
    <property type="match status" value="1"/>
</dbReference>
<sequence length="219" mass="24308">MTEGLRERKKRETRARISDVATGLFMARGFDNVTVAEIARLADVSVNTVFNYFPAKEDLFFDRQEEVVGRLGRVVRERELGESALRAIRRDFLDALDTGDWRYGFHEGGHVFARVVDASPALVARQREMGELLVEELARVLAEEAEADPDDLTPALVAAQICVTLRTLTAHAVRRQLAGESVADILPGLREQADRAFRLLESGIGGYCSRLPRRGASPA</sequence>
<evidence type="ECO:0000256" key="3">
    <source>
        <dbReference type="ARBA" id="ARBA00023163"/>
    </source>
</evidence>
<dbReference type="InterPro" id="IPR001647">
    <property type="entry name" value="HTH_TetR"/>
</dbReference>
<dbReference type="SUPFAM" id="SSF46689">
    <property type="entry name" value="Homeodomain-like"/>
    <property type="match status" value="1"/>
</dbReference>
<dbReference type="Proteomes" id="UP000552644">
    <property type="component" value="Unassembled WGS sequence"/>
</dbReference>
<evidence type="ECO:0000259" key="5">
    <source>
        <dbReference type="PROSITE" id="PS50977"/>
    </source>
</evidence>
<dbReference type="PANTHER" id="PTHR30055:SF234">
    <property type="entry name" value="HTH-TYPE TRANSCRIPTIONAL REGULATOR BETI"/>
    <property type="match status" value="1"/>
</dbReference>
<dbReference type="InterPro" id="IPR009057">
    <property type="entry name" value="Homeodomain-like_sf"/>
</dbReference>
<accession>A0A7W7VM99</accession>
<evidence type="ECO:0000256" key="2">
    <source>
        <dbReference type="ARBA" id="ARBA00023125"/>
    </source>
</evidence>